<dbReference type="EMBL" id="BOMP01000010">
    <property type="protein sequence ID" value="GIE37832.1"/>
    <property type="molecule type" value="Genomic_DNA"/>
</dbReference>
<reference evidence="1 4" key="2">
    <citation type="submission" date="2021-01" db="EMBL/GenBank/DDBJ databases">
        <title>Whole genome shotgun sequence of Actinoplanes lobatus NBRC 12513.</title>
        <authorList>
            <person name="Komaki H."/>
            <person name="Tamura T."/>
        </authorList>
    </citation>
    <scope>NUCLEOTIDE SEQUENCE [LARGE SCALE GENOMIC DNA]</scope>
    <source>
        <strain evidence="1 4">NBRC 12513</strain>
    </source>
</reference>
<evidence type="ECO:0000313" key="2">
    <source>
        <dbReference type="EMBL" id="MBB4753298.1"/>
    </source>
</evidence>
<keyword evidence="4" id="KW-1185">Reference proteome</keyword>
<evidence type="ECO:0000313" key="3">
    <source>
        <dbReference type="Proteomes" id="UP000590511"/>
    </source>
</evidence>
<organism evidence="2 3">
    <name type="scientific">Actinoplanes lobatus</name>
    <dbReference type="NCBI Taxonomy" id="113568"/>
    <lineage>
        <taxon>Bacteria</taxon>
        <taxon>Bacillati</taxon>
        <taxon>Actinomycetota</taxon>
        <taxon>Actinomycetes</taxon>
        <taxon>Micromonosporales</taxon>
        <taxon>Micromonosporaceae</taxon>
        <taxon>Actinoplanes</taxon>
    </lineage>
</organism>
<dbReference type="Pfam" id="PF19953">
    <property type="entry name" value="EACC1"/>
    <property type="match status" value="1"/>
</dbReference>
<accession>A0A7W7HMK9</accession>
<dbReference type="RefSeq" id="WP_223149675.1">
    <property type="nucleotide sequence ID" value="NZ_BOMP01000010.1"/>
</dbReference>
<reference evidence="2 3" key="1">
    <citation type="submission" date="2020-08" db="EMBL/GenBank/DDBJ databases">
        <title>Sequencing the genomes of 1000 actinobacteria strains.</title>
        <authorList>
            <person name="Klenk H.-P."/>
        </authorList>
    </citation>
    <scope>NUCLEOTIDE SEQUENCE [LARGE SCALE GENOMIC DNA]</scope>
    <source>
        <strain evidence="2 3">DSM 43150</strain>
    </source>
</reference>
<evidence type="ECO:0000313" key="1">
    <source>
        <dbReference type="EMBL" id="GIE37832.1"/>
    </source>
</evidence>
<dbReference type="AlphaFoldDB" id="A0A7W7HMK9"/>
<gene>
    <name evidence="1" type="ORF">Alo02nite_07300</name>
    <name evidence="2" type="ORF">BJ964_007459</name>
</gene>
<dbReference type="EMBL" id="JACHNC010000001">
    <property type="protein sequence ID" value="MBB4753298.1"/>
    <property type="molecule type" value="Genomic_DNA"/>
</dbReference>
<dbReference type="InterPro" id="IPR045428">
    <property type="entry name" value="EACC1"/>
</dbReference>
<name>A0A7W7HMK9_9ACTN</name>
<evidence type="ECO:0000313" key="4">
    <source>
        <dbReference type="Proteomes" id="UP000631312"/>
    </source>
</evidence>
<dbReference type="Proteomes" id="UP000590511">
    <property type="component" value="Unassembled WGS sequence"/>
</dbReference>
<comment type="caution">
    <text evidence="2">The sequence shown here is derived from an EMBL/GenBank/DDBJ whole genome shotgun (WGS) entry which is preliminary data.</text>
</comment>
<proteinExistence type="predicted"/>
<dbReference type="Proteomes" id="UP000631312">
    <property type="component" value="Unassembled WGS sequence"/>
</dbReference>
<protein>
    <submittedName>
        <fullName evidence="2">Uncharacterized protein</fullName>
    </submittedName>
</protein>
<sequence length="115" mass="12538">MRTVNITVESNGGQGLRHLSDWLLRAPAIRMHGNVRTIMAPPQPERMTVGVADYIEMALGAGLSMAQIIVTIIGWRRSQPPHQRLSVTVTNGEKTIVIDTDDPGIAEDIARQLGS</sequence>